<evidence type="ECO:0000313" key="4">
    <source>
        <dbReference type="Proteomes" id="UP000006055"/>
    </source>
</evidence>
<feature type="signal peptide" evidence="2">
    <location>
        <begin position="1"/>
        <end position="19"/>
    </location>
</feature>
<feature type="chain" id="PRO_5003687256" evidence="2">
    <location>
        <begin position="20"/>
        <end position="131"/>
    </location>
</feature>
<dbReference type="EMBL" id="CP003360">
    <property type="protein sequence ID" value="AFM23295.1"/>
    <property type="molecule type" value="Genomic_DNA"/>
</dbReference>
<gene>
    <name evidence="3" type="ordered locus">Desti_0563</name>
</gene>
<dbReference type="HOGENOM" id="CLU_1924208_0_0_7"/>
<accession>I4C154</accession>
<keyword evidence="4" id="KW-1185">Reference proteome</keyword>
<name>I4C154_DESTA</name>
<organism evidence="3 4">
    <name type="scientific">Desulfomonile tiedjei (strain ATCC 49306 / DSM 6799 / DCB-1)</name>
    <dbReference type="NCBI Taxonomy" id="706587"/>
    <lineage>
        <taxon>Bacteria</taxon>
        <taxon>Pseudomonadati</taxon>
        <taxon>Thermodesulfobacteriota</taxon>
        <taxon>Desulfomonilia</taxon>
        <taxon>Desulfomonilales</taxon>
        <taxon>Desulfomonilaceae</taxon>
        <taxon>Desulfomonile</taxon>
    </lineage>
</organism>
<sequence>MGLTVRSLFAAAFVLGVMACEVCGAEELKKAICKPKLQQLSTIALGSAGQFSWECPEPGRQGDGYFIVFIRPVGTYVLLKVPERRTAFEFAPDMPGNWRWIVINTDPDRGQPDVESDPGYFQVTPPEESIH</sequence>
<dbReference type="AlphaFoldDB" id="I4C154"/>
<evidence type="ECO:0000313" key="3">
    <source>
        <dbReference type="EMBL" id="AFM23295.1"/>
    </source>
</evidence>
<dbReference type="KEGG" id="dti:Desti_0563"/>
<proteinExistence type="predicted"/>
<evidence type="ECO:0000256" key="1">
    <source>
        <dbReference type="SAM" id="MobiDB-lite"/>
    </source>
</evidence>
<keyword evidence="2" id="KW-0732">Signal</keyword>
<dbReference type="PROSITE" id="PS51257">
    <property type="entry name" value="PROKAR_LIPOPROTEIN"/>
    <property type="match status" value="1"/>
</dbReference>
<dbReference type="RefSeq" id="WP_014808451.1">
    <property type="nucleotide sequence ID" value="NC_018025.1"/>
</dbReference>
<reference evidence="4" key="1">
    <citation type="submission" date="2012-06" db="EMBL/GenBank/DDBJ databases">
        <title>Complete sequence of chromosome of Desulfomonile tiedjei DSM 6799.</title>
        <authorList>
            <person name="Lucas S."/>
            <person name="Copeland A."/>
            <person name="Lapidus A."/>
            <person name="Glavina del Rio T."/>
            <person name="Dalin E."/>
            <person name="Tice H."/>
            <person name="Bruce D."/>
            <person name="Goodwin L."/>
            <person name="Pitluck S."/>
            <person name="Peters L."/>
            <person name="Ovchinnikova G."/>
            <person name="Zeytun A."/>
            <person name="Lu M."/>
            <person name="Kyrpides N."/>
            <person name="Mavromatis K."/>
            <person name="Ivanova N."/>
            <person name="Brettin T."/>
            <person name="Detter J.C."/>
            <person name="Han C."/>
            <person name="Larimer F."/>
            <person name="Land M."/>
            <person name="Hauser L."/>
            <person name="Markowitz V."/>
            <person name="Cheng J.-F."/>
            <person name="Hugenholtz P."/>
            <person name="Woyke T."/>
            <person name="Wu D."/>
            <person name="Spring S."/>
            <person name="Schroeder M."/>
            <person name="Brambilla E."/>
            <person name="Klenk H.-P."/>
            <person name="Eisen J.A."/>
        </authorList>
    </citation>
    <scope>NUCLEOTIDE SEQUENCE [LARGE SCALE GENOMIC DNA]</scope>
    <source>
        <strain evidence="4">ATCC 49306 / DSM 6799 / DCB-1</strain>
    </source>
</reference>
<evidence type="ECO:0000256" key="2">
    <source>
        <dbReference type="SAM" id="SignalP"/>
    </source>
</evidence>
<protein>
    <submittedName>
        <fullName evidence="3">Uncharacterized protein</fullName>
    </submittedName>
</protein>
<feature type="region of interest" description="Disordered" evidence="1">
    <location>
        <begin position="108"/>
        <end position="131"/>
    </location>
</feature>
<dbReference type="Proteomes" id="UP000006055">
    <property type="component" value="Chromosome"/>
</dbReference>